<sequence length="284" mass="29526">MKLRSLLFAPADQPRKMEKALASTADAVVLDLEDAVGPSAKDGARAGLAGLLPAQRRPGIVVRVNARGTPWYLHDLAAAVALRPAAVMLPKCTGPADLQALDHHLEALEAAAGLPHGGIGVLALATETAASLHHLDYRGVTPRLRALCFGAEDLSAELGVLPRDTGGGYAAPAIQARGAMLLAATAAGVPALDTPFPDPRDEAGLLRETQAAARDGFSGKMCIHPAQLAPVNAAFTPDAAQLAWARAVRDAFARQPEAGVLSLDGRMVERMHLRLAQRLLAGAD</sequence>
<dbReference type="PANTHER" id="PTHR32308">
    <property type="entry name" value="LYASE BETA SUBUNIT, PUTATIVE (AFU_ORTHOLOGUE AFUA_4G13030)-RELATED"/>
    <property type="match status" value="1"/>
</dbReference>
<dbReference type="RefSeq" id="WP_187785046.1">
    <property type="nucleotide sequence ID" value="NZ_JACTVA010000023.1"/>
</dbReference>
<comment type="caution">
    <text evidence="6">The sequence shown here is derived from an EMBL/GenBank/DDBJ whole genome shotgun (WGS) entry which is preliminary data.</text>
</comment>
<evidence type="ECO:0000256" key="4">
    <source>
        <dbReference type="ARBA" id="ARBA00022842"/>
    </source>
</evidence>
<dbReference type="Gene3D" id="3.20.20.60">
    <property type="entry name" value="Phosphoenolpyruvate-binding domains"/>
    <property type="match status" value="1"/>
</dbReference>
<protein>
    <submittedName>
        <fullName evidence="6">CoA ester lyase</fullName>
    </submittedName>
</protein>
<keyword evidence="4" id="KW-0460">Magnesium</keyword>
<dbReference type="PANTHER" id="PTHR32308:SF0">
    <property type="entry name" value="HPCH_HPAI ALDOLASE_CITRATE LYASE DOMAIN-CONTAINING PROTEIN"/>
    <property type="match status" value="1"/>
</dbReference>
<dbReference type="InterPro" id="IPR011206">
    <property type="entry name" value="Citrate_lyase_beta/mcl1/mcl2"/>
</dbReference>
<evidence type="ECO:0000313" key="6">
    <source>
        <dbReference type="EMBL" id="MBC9207882.1"/>
    </source>
</evidence>
<comment type="cofactor">
    <cofactor evidence="1">
        <name>Mg(2+)</name>
        <dbReference type="ChEBI" id="CHEBI:18420"/>
    </cofactor>
</comment>
<evidence type="ECO:0000256" key="3">
    <source>
        <dbReference type="ARBA" id="ARBA00022723"/>
    </source>
</evidence>
<comment type="similarity">
    <text evidence="2">Belongs to the HpcH/HpaI aldolase family.</text>
</comment>
<evidence type="ECO:0000256" key="2">
    <source>
        <dbReference type="ARBA" id="ARBA00005568"/>
    </source>
</evidence>
<keyword evidence="3" id="KW-0479">Metal-binding</keyword>
<dbReference type="InterPro" id="IPR015813">
    <property type="entry name" value="Pyrv/PenolPyrv_kinase-like_dom"/>
</dbReference>
<dbReference type="InterPro" id="IPR005000">
    <property type="entry name" value="Aldolase/citrate-lyase_domain"/>
</dbReference>
<keyword evidence="6" id="KW-0456">Lyase</keyword>
<evidence type="ECO:0000313" key="7">
    <source>
        <dbReference type="Proteomes" id="UP000626026"/>
    </source>
</evidence>
<keyword evidence="7" id="KW-1185">Reference proteome</keyword>
<dbReference type="EMBL" id="JACTVA010000023">
    <property type="protein sequence ID" value="MBC9207882.1"/>
    <property type="molecule type" value="Genomic_DNA"/>
</dbReference>
<reference evidence="6 7" key="1">
    <citation type="journal article" date="2013" name="Int. J. Syst. Evol. Microbiol.">
        <title>Roseomonas aerophila sp. nov., isolated from air.</title>
        <authorList>
            <person name="Kim S.J."/>
            <person name="Weon H.Y."/>
            <person name="Ahn J.H."/>
            <person name="Hong S.B."/>
            <person name="Seok S.J."/>
            <person name="Whang K.S."/>
            <person name="Kwon S.W."/>
        </authorList>
    </citation>
    <scope>NUCLEOTIDE SEQUENCE [LARGE SCALE GENOMIC DNA]</scope>
    <source>
        <strain evidence="6 7">NBRC 108923</strain>
    </source>
</reference>
<feature type="domain" description="HpcH/HpaI aldolase/citrate lyase" evidence="5">
    <location>
        <begin position="4"/>
        <end position="225"/>
    </location>
</feature>
<accession>A0ABR7RP60</accession>
<organism evidence="6 7">
    <name type="scientific">Teichococcus aerophilus</name>
    <dbReference type="NCBI Taxonomy" id="1224513"/>
    <lineage>
        <taxon>Bacteria</taxon>
        <taxon>Pseudomonadati</taxon>
        <taxon>Pseudomonadota</taxon>
        <taxon>Alphaproteobacteria</taxon>
        <taxon>Acetobacterales</taxon>
        <taxon>Roseomonadaceae</taxon>
        <taxon>Roseomonas</taxon>
    </lineage>
</organism>
<proteinExistence type="inferred from homology"/>
<dbReference type="Proteomes" id="UP000626026">
    <property type="component" value="Unassembled WGS sequence"/>
</dbReference>
<dbReference type="SUPFAM" id="SSF51621">
    <property type="entry name" value="Phosphoenolpyruvate/pyruvate domain"/>
    <property type="match status" value="1"/>
</dbReference>
<name>A0ABR7RP60_9PROT</name>
<evidence type="ECO:0000256" key="1">
    <source>
        <dbReference type="ARBA" id="ARBA00001946"/>
    </source>
</evidence>
<dbReference type="PIRSF" id="PIRSF015582">
    <property type="entry name" value="Cit_lyase_B"/>
    <property type="match status" value="1"/>
</dbReference>
<dbReference type="GO" id="GO:0016829">
    <property type="term" value="F:lyase activity"/>
    <property type="evidence" value="ECO:0007669"/>
    <property type="project" value="UniProtKB-KW"/>
</dbReference>
<gene>
    <name evidence="6" type="ORF">IBL26_13640</name>
</gene>
<dbReference type="Pfam" id="PF03328">
    <property type="entry name" value="HpcH_HpaI"/>
    <property type="match status" value="1"/>
</dbReference>
<evidence type="ECO:0000259" key="5">
    <source>
        <dbReference type="Pfam" id="PF03328"/>
    </source>
</evidence>
<dbReference type="InterPro" id="IPR040442">
    <property type="entry name" value="Pyrv_kinase-like_dom_sf"/>
</dbReference>